<dbReference type="GO" id="GO:0110001">
    <property type="term" value="C:toxin-antitoxin complex"/>
    <property type="evidence" value="ECO:0007669"/>
    <property type="project" value="InterPro"/>
</dbReference>
<keyword evidence="2" id="KW-1185">Reference proteome</keyword>
<comment type="caution">
    <text evidence="1">The sequence shown here is derived from an EMBL/GenBank/DDBJ whole genome shotgun (WGS) entry which is preliminary data.</text>
</comment>
<protein>
    <submittedName>
        <fullName evidence="1">Addiction module toxin RelE</fullName>
    </submittedName>
</protein>
<organism evidence="1 2">
    <name type="scientific">Methyloprofundus sedimenti</name>
    <dbReference type="NCBI Taxonomy" id="1420851"/>
    <lineage>
        <taxon>Bacteria</taxon>
        <taxon>Pseudomonadati</taxon>
        <taxon>Pseudomonadota</taxon>
        <taxon>Gammaproteobacteria</taxon>
        <taxon>Methylococcales</taxon>
        <taxon>Methylococcaceae</taxon>
        <taxon>Methyloprofundus</taxon>
    </lineage>
</organism>
<evidence type="ECO:0000313" key="2">
    <source>
        <dbReference type="Proteomes" id="UP000191980"/>
    </source>
</evidence>
<dbReference type="STRING" id="1420851.AU255_15470"/>
<reference evidence="1 2" key="1">
    <citation type="submission" date="2015-12" db="EMBL/GenBank/DDBJ databases">
        <authorList>
            <person name="Shamseldin A."/>
            <person name="Moawad H."/>
            <person name="Abd El-Rahim W.M."/>
            <person name="Sadowsky M.J."/>
        </authorList>
    </citation>
    <scope>NUCLEOTIDE SEQUENCE [LARGE SCALE GENOMIC DNA]</scope>
    <source>
        <strain evidence="1 2">WF1</strain>
    </source>
</reference>
<dbReference type="GO" id="GO:0003723">
    <property type="term" value="F:RNA binding"/>
    <property type="evidence" value="ECO:0007669"/>
    <property type="project" value="InterPro"/>
</dbReference>
<dbReference type="RefSeq" id="WP_080523856.1">
    <property type="nucleotide sequence ID" value="NZ_LPUF01000003.1"/>
</dbReference>
<gene>
    <name evidence="1" type="ORF">AU255_15470</name>
</gene>
<dbReference type="AlphaFoldDB" id="A0A1V8M238"/>
<dbReference type="Proteomes" id="UP000191980">
    <property type="component" value="Unassembled WGS sequence"/>
</dbReference>
<dbReference type="Pfam" id="PF09907">
    <property type="entry name" value="HigB_toxin"/>
    <property type="match status" value="1"/>
</dbReference>
<evidence type="ECO:0000313" key="1">
    <source>
        <dbReference type="EMBL" id="OQK15621.1"/>
    </source>
</evidence>
<accession>A0A1V8M238</accession>
<dbReference type="InterPro" id="IPR018669">
    <property type="entry name" value="Toxin_HigB"/>
</dbReference>
<dbReference type="OrthoDB" id="9799912at2"/>
<sequence length="101" mass="12122">MRIIAKSTLRIFWESSPEYIDAKIAMTEWYNYSLKAEWTTPHKIKENLKNASILKNNRVVFNICGNKYRIVTRVDYQFQMMLIRFVGTHAEYDKIKNIEEI</sequence>
<dbReference type="GO" id="GO:0004519">
    <property type="term" value="F:endonuclease activity"/>
    <property type="evidence" value="ECO:0007669"/>
    <property type="project" value="InterPro"/>
</dbReference>
<name>A0A1V8M238_9GAMM</name>
<dbReference type="EMBL" id="LPUF01000003">
    <property type="protein sequence ID" value="OQK15621.1"/>
    <property type="molecule type" value="Genomic_DNA"/>
</dbReference>
<proteinExistence type="predicted"/>